<dbReference type="RefSeq" id="XP_031023766.1">
    <property type="nucleotide sequence ID" value="XM_031170233.1"/>
</dbReference>
<reference evidence="1 2" key="1">
    <citation type="journal article" date="2019" name="Sci. Rep.">
        <title>Comparative genomics of chytrid fungi reveal insights into the obligate biotrophic and pathogenic lifestyle of Synchytrium endobioticum.</title>
        <authorList>
            <person name="van de Vossenberg B.T.L.H."/>
            <person name="Warris S."/>
            <person name="Nguyen H.D.T."/>
            <person name="van Gent-Pelzer M.P.E."/>
            <person name="Joly D.L."/>
            <person name="van de Geest H.C."/>
            <person name="Bonants P.J.M."/>
            <person name="Smith D.S."/>
            <person name="Levesque C.A."/>
            <person name="van der Lee T.A.J."/>
        </authorList>
    </citation>
    <scope>NUCLEOTIDE SEQUENCE [LARGE SCALE GENOMIC DNA]</scope>
    <source>
        <strain evidence="1 2">JEL517</strain>
    </source>
</reference>
<dbReference type="Proteomes" id="UP000319731">
    <property type="component" value="Unassembled WGS sequence"/>
</dbReference>
<evidence type="ECO:0000313" key="2">
    <source>
        <dbReference type="Proteomes" id="UP000319731"/>
    </source>
</evidence>
<organism evidence="1 2">
    <name type="scientific">Synchytrium microbalum</name>
    <dbReference type="NCBI Taxonomy" id="1806994"/>
    <lineage>
        <taxon>Eukaryota</taxon>
        <taxon>Fungi</taxon>
        <taxon>Fungi incertae sedis</taxon>
        <taxon>Chytridiomycota</taxon>
        <taxon>Chytridiomycota incertae sedis</taxon>
        <taxon>Chytridiomycetes</taxon>
        <taxon>Synchytriales</taxon>
        <taxon>Synchytriaceae</taxon>
        <taxon>Synchytrium</taxon>
    </lineage>
</organism>
<dbReference type="GeneID" id="42005530"/>
<protein>
    <submittedName>
        <fullName evidence="1">Uncharacterized protein</fullName>
    </submittedName>
</protein>
<comment type="caution">
    <text evidence="1">The sequence shown here is derived from an EMBL/GenBank/DDBJ whole genome shotgun (WGS) entry which is preliminary data.</text>
</comment>
<dbReference type="EMBL" id="QEAO01000028">
    <property type="protein sequence ID" value="TPX32588.1"/>
    <property type="molecule type" value="Genomic_DNA"/>
</dbReference>
<dbReference type="OrthoDB" id="2118100at2759"/>
<accession>A0A507BZQ0</accession>
<proteinExistence type="predicted"/>
<sequence>MAKTLVNNSLMRLFAMNGLMICRQCSRQNVHQSLARALSTRALSGFNQHQRMPLIRSQSRNETTDTTVNSSTIPKMVPIAKPSTKAVITFTQAHEDLSSALLVTPKSIHPNDMMNLIFKIETSAHALHAISLLSRWREASKPWTPTDSYVLVEALLRTESYDVLLERICNAYQNGLIPRQRDIEALLKAFVRQCSSSEITEEDKVKALDNCYKTFAVVLYYHIVPTAEMYVDLMTAGIKCGTEEGRRRSSVTRNEAISLGYQVPDLAEL</sequence>
<evidence type="ECO:0000313" key="1">
    <source>
        <dbReference type="EMBL" id="TPX32588.1"/>
    </source>
</evidence>
<keyword evidence="2" id="KW-1185">Reference proteome</keyword>
<dbReference type="AlphaFoldDB" id="A0A507BZQ0"/>
<gene>
    <name evidence="1" type="ORF">SmJEL517_g04305</name>
</gene>
<name>A0A507BZQ0_9FUNG</name>